<accession>U7PXC9</accession>
<dbReference type="HOGENOM" id="CLU_2814089_0_0_1"/>
<dbReference type="AlphaFoldDB" id="U7PXC9"/>
<name>U7PXC9_SPOS1</name>
<sequence length="67" mass="7691">MKFVAEHTSIPVPEVHNVYRDAKSSHARIVMEYIDGDRLDSVWVTSPPNKRMRFCPSPVATSQSFDR</sequence>
<evidence type="ECO:0008006" key="3">
    <source>
        <dbReference type="Google" id="ProtNLM"/>
    </source>
</evidence>
<dbReference type="SUPFAM" id="SSF56112">
    <property type="entry name" value="Protein kinase-like (PK-like)"/>
    <property type="match status" value="1"/>
</dbReference>
<proteinExistence type="predicted"/>
<gene>
    <name evidence="1" type="ORF">HMPREF1624_04316</name>
</gene>
<dbReference type="OrthoDB" id="2906425at2759"/>
<keyword evidence="2" id="KW-1185">Reference proteome</keyword>
<dbReference type="Proteomes" id="UP000018087">
    <property type="component" value="Unassembled WGS sequence"/>
</dbReference>
<evidence type="ECO:0000313" key="2">
    <source>
        <dbReference type="Proteomes" id="UP000018087"/>
    </source>
</evidence>
<dbReference type="InterPro" id="IPR011009">
    <property type="entry name" value="Kinase-like_dom_sf"/>
</dbReference>
<reference evidence="2" key="1">
    <citation type="journal article" date="2014" name="Genome Announc.">
        <title>Genome sequence of the pathogenic fungus Sporothrix schenckii (ATCC 58251).</title>
        <authorList>
            <person name="Cuomo C.A."/>
            <person name="Rodriguez-Del Valle N."/>
            <person name="Perez-Sanchez L."/>
            <person name="Abouelleil A."/>
            <person name="Goldberg J."/>
            <person name="Young S."/>
            <person name="Zeng Q."/>
            <person name="Birren B.W."/>
        </authorList>
    </citation>
    <scope>NUCLEOTIDE SEQUENCE [LARGE SCALE GENOMIC DNA]</scope>
    <source>
        <strain evidence="2">ATCC 58251 / de Perez 2211183</strain>
    </source>
</reference>
<dbReference type="EMBL" id="KI440845">
    <property type="protein sequence ID" value="ERS99120.1"/>
    <property type="molecule type" value="Genomic_DNA"/>
</dbReference>
<protein>
    <recommendedName>
        <fullName evidence="3">Aminoglycoside phosphotransferase domain-containing protein</fullName>
    </recommendedName>
</protein>
<organism evidence="1 2">
    <name type="scientific">Sporothrix schenckii (strain ATCC 58251 / de Perez 2211183)</name>
    <name type="common">Rose-picker's disease fungus</name>
    <dbReference type="NCBI Taxonomy" id="1391915"/>
    <lineage>
        <taxon>Eukaryota</taxon>
        <taxon>Fungi</taxon>
        <taxon>Dikarya</taxon>
        <taxon>Ascomycota</taxon>
        <taxon>Pezizomycotina</taxon>
        <taxon>Sordariomycetes</taxon>
        <taxon>Sordariomycetidae</taxon>
        <taxon>Ophiostomatales</taxon>
        <taxon>Ophiostomataceae</taxon>
        <taxon>Sporothrix</taxon>
    </lineage>
</organism>
<evidence type="ECO:0000313" key="1">
    <source>
        <dbReference type="EMBL" id="ERS99120.1"/>
    </source>
</evidence>